<name>A0A2U9PZ28_MYCSE</name>
<dbReference type="AlphaFoldDB" id="A0A2U9PZ28"/>
<dbReference type="RefSeq" id="WP_003897626.1">
    <property type="nucleotide sequence ID" value="NZ_CP027541.1"/>
</dbReference>
<gene>
    <name evidence="1" type="ORF">D806_061040</name>
</gene>
<dbReference type="EMBL" id="CP027541">
    <property type="protein sequence ID" value="AWT57042.1"/>
    <property type="molecule type" value="Genomic_DNA"/>
</dbReference>
<accession>A0A2U9PZ28</accession>
<dbReference type="InterPro" id="IPR023393">
    <property type="entry name" value="START-like_dom_sf"/>
</dbReference>
<dbReference type="Proteomes" id="UP000011200">
    <property type="component" value="Chromosome"/>
</dbReference>
<protein>
    <recommendedName>
        <fullName evidence="3">Polyketide cyclase / dehydrase and lipid transport</fullName>
    </recommendedName>
</protein>
<reference evidence="2" key="2">
    <citation type="submission" date="2018-03" db="EMBL/GenBank/DDBJ databases">
        <authorList>
            <person name="Derbyshire K."/>
            <person name="Gray T.A."/>
            <person name="Champion M."/>
        </authorList>
    </citation>
    <scope>NUCLEOTIDE SEQUENCE [LARGE SCALE GENOMIC DNA]</scope>
    <source>
        <strain evidence="2">MKD8</strain>
    </source>
</reference>
<evidence type="ECO:0008006" key="3">
    <source>
        <dbReference type="Google" id="ProtNLM"/>
    </source>
</evidence>
<evidence type="ECO:0000313" key="1">
    <source>
        <dbReference type="EMBL" id="AWT57042.1"/>
    </source>
</evidence>
<proteinExistence type="predicted"/>
<dbReference type="CDD" id="cd07821">
    <property type="entry name" value="PYR_PYL_RCAR_like"/>
    <property type="match status" value="1"/>
</dbReference>
<dbReference type="Pfam" id="PF10604">
    <property type="entry name" value="Polyketide_cyc2"/>
    <property type="match status" value="1"/>
</dbReference>
<dbReference type="SUPFAM" id="SSF55961">
    <property type="entry name" value="Bet v1-like"/>
    <property type="match status" value="1"/>
</dbReference>
<sequence>MPRFALEPADEAFFGSAPHIFTYRKQFAAPPERVWESLTSDESLAAWGSTVKFVNWTSPRPFGVGTTREVALSPGIVRVDETFFRWEDGVRYSFYVDHASVPSLRRFAEDYLLQPLGEGRTQFTWIVAIEARPAFAVPFKAFAPVLKAAFGRLATDGEKYFRERA</sequence>
<organism evidence="1 2">
    <name type="scientific">Mycolicibacterium smegmatis (strain MKD8)</name>
    <name type="common">Mycobacterium smegmatis</name>
    <dbReference type="NCBI Taxonomy" id="1214915"/>
    <lineage>
        <taxon>Bacteria</taxon>
        <taxon>Bacillati</taxon>
        <taxon>Actinomycetota</taxon>
        <taxon>Actinomycetes</taxon>
        <taxon>Mycobacteriales</taxon>
        <taxon>Mycobacteriaceae</taxon>
        <taxon>Mycolicibacterium</taxon>
    </lineage>
</organism>
<evidence type="ECO:0000313" key="2">
    <source>
        <dbReference type="Proteomes" id="UP000011200"/>
    </source>
</evidence>
<dbReference type="Gene3D" id="3.30.530.20">
    <property type="match status" value="1"/>
</dbReference>
<dbReference type="InterPro" id="IPR019587">
    <property type="entry name" value="Polyketide_cyclase/dehydratase"/>
</dbReference>
<reference evidence="1 2" key="1">
    <citation type="journal article" date="2013" name="Genome Announc.">
        <title>Draft genome sequence of MKD8, a conjugal recipient Mycobacterium smegmatis strain.</title>
        <authorList>
            <person name="Gray T.A."/>
            <person name="Palumbo M.J."/>
            <person name="Derbyshire K.M."/>
        </authorList>
    </citation>
    <scope>NUCLEOTIDE SEQUENCE [LARGE SCALE GENOMIC DNA]</scope>
    <source>
        <strain evidence="1 2">MKD8</strain>
    </source>
</reference>